<dbReference type="STRING" id="452637.Oter_1796"/>
<dbReference type="AlphaFoldDB" id="B1ZWW9"/>
<dbReference type="EMBL" id="CP001032">
    <property type="protein sequence ID" value="ACB75080.1"/>
    <property type="molecule type" value="Genomic_DNA"/>
</dbReference>
<dbReference type="eggNOG" id="COG1287">
    <property type="taxonomic scope" value="Bacteria"/>
</dbReference>
<feature type="transmembrane region" description="Helical" evidence="1">
    <location>
        <begin position="160"/>
        <end position="180"/>
    </location>
</feature>
<keyword evidence="1" id="KW-0472">Membrane</keyword>
<dbReference type="RefSeq" id="WP_012374617.1">
    <property type="nucleotide sequence ID" value="NC_010571.1"/>
</dbReference>
<protein>
    <submittedName>
        <fullName evidence="2">Uncharacterized protein</fullName>
    </submittedName>
</protein>
<feature type="transmembrane region" description="Helical" evidence="1">
    <location>
        <begin position="439"/>
        <end position="458"/>
    </location>
</feature>
<accession>B1ZWW9</accession>
<feature type="transmembrane region" description="Helical" evidence="1">
    <location>
        <begin position="388"/>
        <end position="405"/>
    </location>
</feature>
<feature type="transmembrane region" description="Helical" evidence="1">
    <location>
        <begin position="417"/>
        <end position="433"/>
    </location>
</feature>
<dbReference type="OrthoDB" id="186957at2"/>
<evidence type="ECO:0000313" key="2">
    <source>
        <dbReference type="EMBL" id="ACB75080.1"/>
    </source>
</evidence>
<name>B1ZWW9_OPITP</name>
<dbReference type="HOGENOM" id="CLU_350492_0_0_0"/>
<organism evidence="2 3">
    <name type="scientific">Opitutus terrae (strain DSM 11246 / JCM 15787 / PB90-1)</name>
    <dbReference type="NCBI Taxonomy" id="452637"/>
    <lineage>
        <taxon>Bacteria</taxon>
        <taxon>Pseudomonadati</taxon>
        <taxon>Verrucomicrobiota</taxon>
        <taxon>Opitutia</taxon>
        <taxon>Opitutales</taxon>
        <taxon>Opitutaceae</taxon>
        <taxon>Opitutus</taxon>
    </lineage>
</organism>
<keyword evidence="1" id="KW-0812">Transmembrane</keyword>
<feature type="transmembrane region" description="Helical" evidence="1">
    <location>
        <begin position="186"/>
        <end position="205"/>
    </location>
</feature>
<reference evidence="2 3" key="1">
    <citation type="journal article" date="2011" name="J. Bacteriol.">
        <title>Genome sequence of the verrucomicrobium Opitutus terrae PB90-1, an abundant inhabitant of rice paddy soil ecosystems.</title>
        <authorList>
            <person name="van Passel M.W."/>
            <person name="Kant R."/>
            <person name="Palva A."/>
            <person name="Copeland A."/>
            <person name="Lucas S."/>
            <person name="Lapidus A."/>
            <person name="Glavina del Rio T."/>
            <person name="Pitluck S."/>
            <person name="Goltsman E."/>
            <person name="Clum A."/>
            <person name="Sun H."/>
            <person name="Schmutz J."/>
            <person name="Larimer F.W."/>
            <person name="Land M.L."/>
            <person name="Hauser L."/>
            <person name="Kyrpides N."/>
            <person name="Mikhailova N."/>
            <person name="Richardson P.P."/>
            <person name="Janssen P.H."/>
            <person name="de Vos W.M."/>
            <person name="Smidt H."/>
        </authorList>
    </citation>
    <scope>NUCLEOTIDE SEQUENCE [LARGE SCALE GENOMIC DNA]</scope>
    <source>
        <strain evidence="3">DSM 11246 / JCM 15787 / PB90-1</strain>
    </source>
</reference>
<proteinExistence type="predicted"/>
<keyword evidence="1" id="KW-1133">Transmembrane helix</keyword>
<gene>
    <name evidence="2" type="ordered locus">Oter_1796</name>
</gene>
<evidence type="ECO:0000256" key="1">
    <source>
        <dbReference type="SAM" id="Phobius"/>
    </source>
</evidence>
<feature type="transmembrane region" description="Helical" evidence="1">
    <location>
        <begin position="465"/>
        <end position="485"/>
    </location>
</feature>
<evidence type="ECO:0000313" key="3">
    <source>
        <dbReference type="Proteomes" id="UP000007013"/>
    </source>
</evidence>
<keyword evidence="3" id="KW-1185">Reference proteome</keyword>
<dbReference type="KEGG" id="ote:Oter_1796"/>
<sequence length="802" mass="85451">MIRPVLICSVLVLAGALLITVTSRRSGRGMYVSALAGGANAAAYVDPDSPTGYQHSRRYLIVPERHGPAAARIAEAQRSLASGETRARWTDQENAPVGRPVFTASPARWWLMLVAWAERARSGRAAGPSVERAALVAEPSLHLLLLAGVTALCAWRFGALAAMGFAVGGVTLFPFAASFLPGVPDGRALALGCVLGSLLTAVAGFREPAQARRWFAAAGFLAGIGLWLDVRSQVMVLAGTAAGGLFAHWTSRRSNTPAPEAAAWRGWSLAGAGVSLVAYLFEYAPTHLGAWELRANHPLYALAWLGVGELLARAASDRVPPRSRLRAALPQMLAVAAVVVIPLSMKLTGSRGFLAADLNAYRLTSLPGSAAAPNLVAWLQREGASLDVWATLLPLGLVVVAGWTLAGNRISPRWRPALAFAMGPVLAAGAFAWRWLDAWVLVDVTLLIALVAGLAAAAEQKSRPLLTAWAIALAGAAIPGVATAWPEPVGPATVLSRTEAELLIERDLAHWLSARAGGPGAIVYAPPQVTSSLCYFGGFRGLGTHAAGNEAGFGLSLAIAGARTIEEVQWALQSRGVRYVVVPSWDPFFDDFARLHLVKEHATRVSFFVSELRRWHLPAWLRPMAYTPPDIKGMEHASALVFEVVEDQTAALVESRLAEVLVETGRLEDASAIAEALRRFPGDVGALTARAQIQAAQDNAGAFTETVIAIRARLANQADRYLAWDRRVALAAVLAQGDELELARAQVQRCITAADAPRLRMLNEGALYRLLVLSDAFALPLPDPQLHALAESLLPLELRRQL</sequence>
<feature type="transmembrane region" description="Helical" evidence="1">
    <location>
        <begin position="327"/>
        <end position="345"/>
    </location>
</feature>
<dbReference type="Proteomes" id="UP000007013">
    <property type="component" value="Chromosome"/>
</dbReference>